<dbReference type="AlphaFoldDB" id="A0A6P1Y0G3"/>
<reference evidence="2 3" key="1">
    <citation type="submission" date="2020-01" db="EMBL/GenBank/DDBJ databases">
        <title>Complete genome sequence of a human oral phylogroup 1 Treponema sp. strain ATCC 700766, originally isolated from periodontitis dental plaque.</title>
        <authorList>
            <person name="Chan Y."/>
            <person name="Huo Y.-B."/>
            <person name="Yu X.-L."/>
            <person name="Zeng H."/>
            <person name="Leung W.-K."/>
            <person name="Watt R.M."/>
        </authorList>
    </citation>
    <scope>NUCLEOTIDE SEQUENCE [LARGE SCALE GENOMIC DNA]</scope>
    <source>
        <strain evidence="2 3">OMZ 804</strain>
    </source>
</reference>
<dbReference type="PROSITE" id="PS51202">
    <property type="entry name" value="RCK_C"/>
    <property type="match status" value="1"/>
</dbReference>
<dbReference type="SUPFAM" id="SSF116726">
    <property type="entry name" value="TrkA C-terminal domain-like"/>
    <property type="match status" value="1"/>
</dbReference>
<evidence type="ECO:0000313" key="2">
    <source>
        <dbReference type="EMBL" id="QHX43306.1"/>
    </source>
</evidence>
<organism evidence="2 3">
    <name type="scientific">Treponema vincentii</name>
    <dbReference type="NCBI Taxonomy" id="69710"/>
    <lineage>
        <taxon>Bacteria</taxon>
        <taxon>Pseudomonadati</taxon>
        <taxon>Spirochaetota</taxon>
        <taxon>Spirochaetia</taxon>
        <taxon>Spirochaetales</taxon>
        <taxon>Treponemataceae</taxon>
        <taxon>Treponema</taxon>
    </lineage>
</organism>
<dbReference type="Gene3D" id="3.30.70.1450">
    <property type="entry name" value="Regulator of K+ conductance, C-terminal domain"/>
    <property type="match status" value="1"/>
</dbReference>
<dbReference type="PANTHER" id="PTHR43833">
    <property type="entry name" value="POTASSIUM CHANNEL PROTEIN 2-RELATED-RELATED"/>
    <property type="match status" value="1"/>
</dbReference>
<dbReference type="Gene3D" id="3.40.50.720">
    <property type="entry name" value="NAD(P)-binding Rossmann-like Domain"/>
    <property type="match status" value="1"/>
</dbReference>
<dbReference type="InterPro" id="IPR003148">
    <property type="entry name" value="RCK_N"/>
</dbReference>
<dbReference type="GO" id="GO:0006813">
    <property type="term" value="P:potassium ion transport"/>
    <property type="evidence" value="ECO:0007669"/>
    <property type="project" value="InterPro"/>
</dbReference>
<dbReference type="SUPFAM" id="SSF51735">
    <property type="entry name" value="NAD(P)-binding Rossmann-fold domains"/>
    <property type="match status" value="1"/>
</dbReference>
<dbReference type="Proteomes" id="UP000464374">
    <property type="component" value="Chromosome"/>
</dbReference>
<dbReference type="GO" id="GO:0008324">
    <property type="term" value="F:monoatomic cation transmembrane transporter activity"/>
    <property type="evidence" value="ECO:0007669"/>
    <property type="project" value="InterPro"/>
</dbReference>
<name>A0A6P1Y0G3_9SPIR</name>
<feature type="domain" description="RCK C-terminal" evidence="1">
    <location>
        <begin position="138"/>
        <end position="230"/>
    </location>
</feature>
<dbReference type="InterPro" id="IPR036721">
    <property type="entry name" value="RCK_C_sf"/>
</dbReference>
<protein>
    <submittedName>
        <fullName evidence="2">TrkA family potassium uptake protein</fullName>
    </submittedName>
</protein>
<dbReference type="InterPro" id="IPR036291">
    <property type="entry name" value="NAD(P)-bd_dom_sf"/>
</dbReference>
<sequence length="230" mass="25216">MDVQQNFAVIGLGEFGIRVCEMLAEGGGSVVAFDHDAQAVDRVKKFVPAAMVIDTTDENAFKKAPLDDIDVAIVTIGDNKEASILTTTLLKEREIPYIVARAVSPLHAIVLKRVGANRVLKIEEESATRIAHELINPDALNSLSVIEGYGICEVKVPKFFIGKTLSQVALKEKFNITLITVVRLELDIDTVGNPLNREVMYEPDDNLVLQAGDKLFVLGSVEKIAEFRNI</sequence>
<dbReference type="Pfam" id="PF02080">
    <property type="entry name" value="TrkA_C"/>
    <property type="match status" value="1"/>
</dbReference>
<dbReference type="EMBL" id="CP048020">
    <property type="protein sequence ID" value="QHX43306.1"/>
    <property type="molecule type" value="Genomic_DNA"/>
</dbReference>
<dbReference type="InterPro" id="IPR050721">
    <property type="entry name" value="Trk_Ktr_HKT_K-transport"/>
</dbReference>
<dbReference type="InterPro" id="IPR006037">
    <property type="entry name" value="RCK_C"/>
</dbReference>
<evidence type="ECO:0000313" key="3">
    <source>
        <dbReference type="Proteomes" id="UP000464374"/>
    </source>
</evidence>
<dbReference type="KEGG" id="trz:GWP43_07430"/>
<dbReference type="RefSeq" id="WP_162663634.1">
    <property type="nucleotide sequence ID" value="NZ_CP048020.1"/>
</dbReference>
<dbReference type="Pfam" id="PF02254">
    <property type="entry name" value="TrkA_N"/>
    <property type="match status" value="1"/>
</dbReference>
<accession>A0A6P1Y0G3</accession>
<gene>
    <name evidence="2" type="ORF">GWP43_07430</name>
</gene>
<evidence type="ECO:0000259" key="1">
    <source>
        <dbReference type="PROSITE" id="PS51202"/>
    </source>
</evidence>
<proteinExistence type="predicted"/>
<dbReference type="PANTHER" id="PTHR43833:SF7">
    <property type="entry name" value="KTR SYSTEM POTASSIUM UPTAKE PROTEIN C"/>
    <property type="match status" value="1"/>
</dbReference>